<evidence type="ECO:0000313" key="4">
    <source>
        <dbReference type="Proteomes" id="UP000484255"/>
    </source>
</evidence>
<organism evidence="3 4">
    <name type="scientific">Ideonella livida</name>
    <dbReference type="NCBI Taxonomy" id="2707176"/>
    <lineage>
        <taxon>Bacteria</taxon>
        <taxon>Pseudomonadati</taxon>
        <taxon>Pseudomonadota</taxon>
        <taxon>Betaproteobacteria</taxon>
        <taxon>Burkholderiales</taxon>
        <taxon>Sphaerotilaceae</taxon>
        <taxon>Ideonella</taxon>
    </lineage>
</organism>
<evidence type="ECO:0000259" key="2">
    <source>
        <dbReference type="Pfam" id="PF22725"/>
    </source>
</evidence>
<accession>A0A7C9TN99</accession>
<name>A0A7C9TN99_9BURK</name>
<dbReference type="SUPFAM" id="SSF55347">
    <property type="entry name" value="Glyceraldehyde-3-phosphate dehydrogenase-like, C-terminal domain"/>
    <property type="match status" value="1"/>
</dbReference>
<dbReference type="Pfam" id="PF01408">
    <property type="entry name" value="GFO_IDH_MocA"/>
    <property type="match status" value="1"/>
</dbReference>
<keyword evidence="4" id="KW-1185">Reference proteome</keyword>
<proteinExistence type="predicted"/>
<dbReference type="Proteomes" id="UP000484255">
    <property type="component" value="Unassembled WGS sequence"/>
</dbReference>
<dbReference type="PANTHER" id="PTHR43377">
    <property type="entry name" value="BILIVERDIN REDUCTASE A"/>
    <property type="match status" value="1"/>
</dbReference>
<dbReference type="SUPFAM" id="SSF51735">
    <property type="entry name" value="NAD(P)-binding Rossmann-fold domains"/>
    <property type="match status" value="1"/>
</dbReference>
<dbReference type="Pfam" id="PF22725">
    <property type="entry name" value="GFO_IDH_MocA_C3"/>
    <property type="match status" value="1"/>
</dbReference>
<dbReference type="EMBL" id="JAAGOH010000026">
    <property type="protein sequence ID" value="NDY93047.1"/>
    <property type="molecule type" value="Genomic_DNA"/>
</dbReference>
<dbReference type="Gene3D" id="3.40.50.720">
    <property type="entry name" value="NAD(P)-binding Rossmann-like Domain"/>
    <property type="match status" value="1"/>
</dbReference>
<gene>
    <name evidence="3" type="ORF">G3A44_17785</name>
</gene>
<dbReference type="GO" id="GO:0000166">
    <property type="term" value="F:nucleotide binding"/>
    <property type="evidence" value="ECO:0007669"/>
    <property type="project" value="InterPro"/>
</dbReference>
<dbReference type="InterPro" id="IPR036291">
    <property type="entry name" value="NAD(P)-bd_dom_sf"/>
</dbReference>
<reference evidence="3 4" key="1">
    <citation type="submission" date="2020-02" db="EMBL/GenBank/DDBJ databases">
        <title>Ideonella bacterium strain TBM-1.</title>
        <authorList>
            <person name="Chen W.-M."/>
        </authorList>
    </citation>
    <scope>NUCLEOTIDE SEQUENCE [LARGE SCALE GENOMIC DNA]</scope>
    <source>
        <strain evidence="3 4">TBM-1</strain>
    </source>
</reference>
<dbReference type="RefSeq" id="WP_163459098.1">
    <property type="nucleotide sequence ID" value="NZ_JAAGOH010000026.1"/>
</dbReference>
<dbReference type="PANTHER" id="PTHR43377:SF8">
    <property type="entry name" value="BLR3664 PROTEIN"/>
    <property type="match status" value="1"/>
</dbReference>
<feature type="domain" description="Gfo/Idh/MocA-like oxidoreductase N-terminal" evidence="1">
    <location>
        <begin position="3"/>
        <end position="123"/>
    </location>
</feature>
<feature type="domain" description="GFO/IDH/MocA-like oxidoreductase" evidence="2">
    <location>
        <begin position="132"/>
        <end position="266"/>
    </location>
</feature>
<comment type="caution">
    <text evidence="3">The sequence shown here is derived from an EMBL/GenBank/DDBJ whole genome shotgun (WGS) entry which is preliminary data.</text>
</comment>
<dbReference type="InterPro" id="IPR051450">
    <property type="entry name" value="Gfo/Idh/MocA_Oxidoreductases"/>
</dbReference>
<protein>
    <submittedName>
        <fullName evidence="3">Gfo/Idh/MocA family oxidoreductase</fullName>
    </submittedName>
</protein>
<dbReference type="AlphaFoldDB" id="A0A7C9TN99"/>
<evidence type="ECO:0000313" key="3">
    <source>
        <dbReference type="EMBL" id="NDY93047.1"/>
    </source>
</evidence>
<dbReference type="Gene3D" id="3.30.360.10">
    <property type="entry name" value="Dihydrodipicolinate Reductase, domain 2"/>
    <property type="match status" value="1"/>
</dbReference>
<evidence type="ECO:0000259" key="1">
    <source>
        <dbReference type="Pfam" id="PF01408"/>
    </source>
</evidence>
<dbReference type="InterPro" id="IPR000683">
    <property type="entry name" value="Gfo/Idh/MocA-like_OxRdtase_N"/>
</dbReference>
<sequence length="356" mass="37597">MLQIALSGAGQVGREHARRLAPAVGAAMGARLHSVVDPSPAGAALAAEQGVPHHRSLDELLAAPLPDAVILATPNDLHVPQALALLRRGVPVLIEKPVAHDLAAGQTLVEKARQSGVPVLVGHHRRHSALLQAAKASVVAGELGRLVAVNTTVLFHKPRAYFEAAWRTQSGGGPILINLVHELDTLRWLAGEVVAVQARAGHAQRHLPVEDSAAVLLEFASGALGTLIVSDSAACVRSWEQTSGENPAYARDDSQDCLLLAGTRGSLAVPTLTRWQVEQGAEASWNQAMRRDRLSVAPLDPLTAQLQHFVEVVKGRAEPLVRADDALASLRLCLAVHEASRSGQVVRLAHVQAGVP</sequence>
<dbReference type="InterPro" id="IPR055170">
    <property type="entry name" value="GFO_IDH_MocA-like_dom"/>
</dbReference>